<dbReference type="PANTHER" id="PTHR47266">
    <property type="entry name" value="ENDONUCLEASE-RELATED"/>
    <property type="match status" value="1"/>
</dbReference>
<accession>A0A0J7KQW0</accession>
<dbReference type="Gene3D" id="2.40.70.10">
    <property type="entry name" value="Acid Proteases"/>
    <property type="match status" value="1"/>
</dbReference>
<dbReference type="OrthoDB" id="7700898at2759"/>
<sequence>MLSRIWKLSDVDFTEAPKDRGATGPVRLPRHSGSSRTFLGPTVVELAKSLNVPFQNSDGRRVTTGQTTRVKGAIEIPITMRGHTDVLKVYALPTLALPCILGIDFLTLFGIGVNFSRKQGYFAANPDVVHDFDTEPVNSLFHLHASTETRELNSASKITDGKPAMVKHSLEEPSHQNQIAKPDAKRVRSGQNPVLCCGLIDDLEQWKLVPSKDERLDIIREAHDVPQAGHMGVEKTYRRVATRYFWPRMFKNVATYIRQCDTCQRTKIEQDVPVGLMGRRAVETPWTVVAADIMEPFPPSKNGYAYILVMQDLFTKWIECCPLRKATGKKIREMIDELIINRWGAPRILLTDNGTEFINQEIQALAEERSIIHSTEPPYHPQANSVERVNRVLKTMITAFIENDHREWDIHLTEFRFAYNTAFHTSLGATPAFLNLAAQGISAKLAPKYCGPFTVSKILSPVVYELKDPEERHEALFDIVDVVSPGFWADLSEKLKRVRAERVTSRGAVVREFPHQEDAATQNPQPGPRDDDANERHQYRKDHPNIFRTPGGPVRPTGRLV</sequence>
<dbReference type="InterPro" id="IPR041588">
    <property type="entry name" value="Integrase_H2C2"/>
</dbReference>
<name>A0A0J7KQW0_LASNI</name>
<dbReference type="GO" id="GO:0003676">
    <property type="term" value="F:nucleic acid binding"/>
    <property type="evidence" value="ECO:0007669"/>
    <property type="project" value="InterPro"/>
</dbReference>
<evidence type="ECO:0000313" key="4">
    <source>
        <dbReference type="EMBL" id="KMQ92772.1"/>
    </source>
</evidence>
<keyword evidence="2" id="KW-1133">Transmembrane helix</keyword>
<dbReference type="InterPro" id="IPR001584">
    <property type="entry name" value="Integrase_cat-core"/>
</dbReference>
<dbReference type="FunFam" id="1.10.340.70:FF:000001">
    <property type="entry name" value="Retrovirus-related Pol polyprotein from transposon gypsy-like Protein"/>
    <property type="match status" value="1"/>
</dbReference>
<dbReference type="Pfam" id="PF17921">
    <property type="entry name" value="Integrase_H2C2"/>
    <property type="match status" value="1"/>
</dbReference>
<dbReference type="SUPFAM" id="SSF53098">
    <property type="entry name" value="Ribonuclease H-like"/>
    <property type="match status" value="1"/>
</dbReference>
<protein>
    <submittedName>
        <fullName evidence="4">Reverse ribonuclease integrase</fullName>
    </submittedName>
</protein>
<dbReference type="AlphaFoldDB" id="A0A0J7KQW0"/>
<keyword evidence="5" id="KW-1185">Reference proteome</keyword>
<dbReference type="PaxDb" id="67767-A0A0J7KQW0"/>
<dbReference type="Gene3D" id="3.30.420.10">
    <property type="entry name" value="Ribonuclease H-like superfamily/Ribonuclease H"/>
    <property type="match status" value="1"/>
</dbReference>
<keyword evidence="2" id="KW-0472">Membrane</keyword>
<feature type="domain" description="Integrase catalytic" evidence="3">
    <location>
        <begin position="281"/>
        <end position="439"/>
    </location>
</feature>
<dbReference type="GO" id="GO:0015074">
    <property type="term" value="P:DNA integration"/>
    <property type="evidence" value="ECO:0007669"/>
    <property type="project" value="InterPro"/>
</dbReference>
<dbReference type="Proteomes" id="UP000036403">
    <property type="component" value="Unassembled WGS sequence"/>
</dbReference>
<dbReference type="Pfam" id="PF00665">
    <property type="entry name" value="rve"/>
    <property type="match status" value="1"/>
</dbReference>
<reference evidence="4 5" key="1">
    <citation type="submission" date="2015-04" db="EMBL/GenBank/DDBJ databases">
        <title>Lasius niger genome sequencing.</title>
        <authorList>
            <person name="Konorov E.A."/>
            <person name="Nikitin M.A."/>
            <person name="Kirill M.V."/>
            <person name="Chang P."/>
        </authorList>
    </citation>
    <scope>NUCLEOTIDE SEQUENCE [LARGE SCALE GENOMIC DNA]</scope>
    <source>
        <tissue evidence="4">Whole</tissue>
    </source>
</reference>
<gene>
    <name evidence="4" type="ORF">RF55_7197</name>
</gene>
<evidence type="ECO:0000313" key="5">
    <source>
        <dbReference type="Proteomes" id="UP000036403"/>
    </source>
</evidence>
<feature type="compositionally biased region" description="Basic and acidic residues" evidence="1">
    <location>
        <begin position="528"/>
        <end position="545"/>
    </location>
</feature>
<feature type="region of interest" description="Disordered" evidence="1">
    <location>
        <begin position="509"/>
        <end position="561"/>
    </location>
</feature>
<dbReference type="InterPro" id="IPR021109">
    <property type="entry name" value="Peptidase_aspartic_dom_sf"/>
</dbReference>
<dbReference type="EMBL" id="LBMM01004141">
    <property type="protein sequence ID" value="KMQ92772.1"/>
    <property type="molecule type" value="Genomic_DNA"/>
</dbReference>
<organism evidence="4 5">
    <name type="scientific">Lasius niger</name>
    <name type="common">Black garden ant</name>
    <dbReference type="NCBI Taxonomy" id="67767"/>
    <lineage>
        <taxon>Eukaryota</taxon>
        <taxon>Metazoa</taxon>
        <taxon>Ecdysozoa</taxon>
        <taxon>Arthropoda</taxon>
        <taxon>Hexapoda</taxon>
        <taxon>Insecta</taxon>
        <taxon>Pterygota</taxon>
        <taxon>Neoptera</taxon>
        <taxon>Endopterygota</taxon>
        <taxon>Hymenoptera</taxon>
        <taxon>Apocrita</taxon>
        <taxon>Aculeata</taxon>
        <taxon>Formicoidea</taxon>
        <taxon>Formicidae</taxon>
        <taxon>Formicinae</taxon>
        <taxon>Lasius</taxon>
        <taxon>Lasius</taxon>
    </lineage>
</organism>
<dbReference type="Gene3D" id="1.10.340.70">
    <property type="match status" value="1"/>
</dbReference>
<evidence type="ECO:0000256" key="2">
    <source>
        <dbReference type="SAM" id="Phobius"/>
    </source>
</evidence>
<proteinExistence type="predicted"/>
<dbReference type="PROSITE" id="PS50994">
    <property type="entry name" value="INTEGRASE"/>
    <property type="match status" value="1"/>
</dbReference>
<dbReference type="STRING" id="67767.A0A0J7KQW0"/>
<evidence type="ECO:0000256" key="1">
    <source>
        <dbReference type="SAM" id="MobiDB-lite"/>
    </source>
</evidence>
<dbReference type="InterPro" id="IPR036397">
    <property type="entry name" value="RNaseH_sf"/>
</dbReference>
<evidence type="ECO:0000259" key="3">
    <source>
        <dbReference type="PROSITE" id="PS50994"/>
    </source>
</evidence>
<dbReference type="InterPro" id="IPR012337">
    <property type="entry name" value="RNaseH-like_sf"/>
</dbReference>
<feature type="transmembrane region" description="Helical" evidence="2">
    <location>
        <begin position="89"/>
        <end position="111"/>
    </location>
</feature>
<comment type="caution">
    <text evidence="4">The sequence shown here is derived from an EMBL/GenBank/DDBJ whole genome shotgun (WGS) entry which is preliminary data.</text>
</comment>
<dbReference type="InterPro" id="IPR052160">
    <property type="entry name" value="Gypsy_RT_Integrase-like"/>
</dbReference>
<keyword evidence="2" id="KW-0812">Transmembrane</keyword>